<organism evidence="1 2">
    <name type="scientific">Pseudomonas fluorescens</name>
    <dbReference type="NCBI Taxonomy" id="294"/>
    <lineage>
        <taxon>Bacteria</taxon>
        <taxon>Pseudomonadati</taxon>
        <taxon>Pseudomonadota</taxon>
        <taxon>Gammaproteobacteria</taxon>
        <taxon>Pseudomonadales</taxon>
        <taxon>Pseudomonadaceae</taxon>
        <taxon>Pseudomonas</taxon>
    </lineage>
</organism>
<protein>
    <submittedName>
        <fullName evidence="1">Uncharacterized protein</fullName>
    </submittedName>
</protein>
<sequence length="1321" mass="148058">MNECANLIVHAVIKRTLWCETNDSRIILPQDDLLKRTESLVILGEAGMGKSHLLDWLASSPGYSHCTARQLINRYDPNTLLSDAQFLVIDALDEVSSQKDGDGVDLVVRQLGKLGYPRFILACRVADWRSATGLEAIHEQYAEKPLELHIEPFNDDDASNFLSATLGLAAAKNVIEHFNTRGLNGLLGNPQTLELIARVAGSGKLPETRSELFERAIEVLRVEHRDTKARSQPGREIGLDAAGAAFAGLILTGSEAIVRISAANAAEGELQLSDISLLPDGNVVEAMLGTRLFKADGVDRFTYLHRRVGEYLGAQWLAKQADTPQKRRRLLSVFHSHGLVPSSLRGIHAWLALDPALTKAVITADPMGLIEYGDADELTADQARLLIGSLELLAKENPSFLDRGSYALRGFRHPAVIEDIRRLISTPETSFSLCLLMLEAIRGSEIASLLTDDLRKVVLDPRAFFACRKVAGEILVEVDDETVWPIVLYTLGSYGDELSVRLAIELADEVGYEQFDAKLIVDLVVGYASIGSRTIGVLMRLERHLPDGQITDVLDLLALVAKSLGKRYERPGNDVLTDLAYHLIVRVVETGGVTAHQLWSWLEPFHTREGYQRDVHQKLHELIRSDDNLRRSIQRLVLLELPSDHNPYQQSWRLSERSTGFIPSDTDVIALLNWLDPTDHSDERWRDLVQLSRHDSDAGTEVRAAARLFAARSPDLLQWLEKLAEQTIPDWQIKQAERERERRAEQAARYAGHRNHFASHIDQMRSGDCRALVNPAKAYLNLFNDIEDAPAHKRVGQWLGDDIGEVAHAGFEAFLMLDPPEPTAQQIAESHAEGKGYDAAYIIVAALAERHRIGVGFDDLSDERLMAGLFELRRSRIDDHAGVLGLIEAVEASIQIRGGWQEAMKLYHEPQLQQRRENVDGLYTLMHDQCNITMSTELAAEWLERFPDLPIGPEIELVDRLIRSGRFEELRRTLALRSTSTDEERRRNWVAIGVIVDFPITVAQLGAKPIEPELLWHIRHRINNRSYDDTNVLLNAAQSEWMINTFRSLWPMVHRPSGTSSGDSNSWDASSFIVQLIRRLGNDTSDEAIDALVRLRDAPVDGYSEEVKIVTAEQKRIRVEATYVPPTLAAIDAITRNLAPVSLVDLQTLVLEELAIAQAKIKSDDAESWRGFYDDKKIPFVEERCRDHLLGLLRQGSSGFTFDPETHVADDKEVDITCSAGTLRVPIEIKGQWHSELWTGSDRQLDALYTPDWRAEGRGIYLVLWFGEQKQTTKRLKSPGRHETLPATADELKSMLVAKSRSAREGRVAVFVLDLERCNPS</sequence>
<gene>
    <name evidence="1" type="ORF">PS854_00284</name>
</gene>
<evidence type="ECO:0000313" key="1">
    <source>
        <dbReference type="EMBL" id="VVO50930.1"/>
    </source>
</evidence>
<dbReference type="Proteomes" id="UP000327111">
    <property type="component" value="Unassembled WGS sequence"/>
</dbReference>
<accession>A0A5E7GH65</accession>
<reference evidence="1 2" key="1">
    <citation type="submission" date="2019-09" db="EMBL/GenBank/DDBJ databases">
        <authorList>
            <person name="Chandra G."/>
            <person name="Truman W A."/>
        </authorList>
    </citation>
    <scope>NUCLEOTIDE SEQUENCE [LARGE SCALE GENOMIC DNA]</scope>
    <source>
        <strain evidence="1">PS854</strain>
    </source>
</reference>
<evidence type="ECO:0000313" key="2">
    <source>
        <dbReference type="Proteomes" id="UP000327111"/>
    </source>
</evidence>
<dbReference type="EMBL" id="CABVIF010000001">
    <property type="protein sequence ID" value="VVO50930.1"/>
    <property type="molecule type" value="Genomic_DNA"/>
</dbReference>
<name>A0A5E7GH65_PSEFL</name>
<proteinExistence type="predicted"/>
<dbReference type="RefSeq" id="WP_224791199.1">
    <property type="nucleotide sequence ID" value="NZ_CABVIF010000001.1"/>
</dbReference>